<dbReference type="Proteomes" id="UP001447008">
    <property type="component" value="Unassembled WGS sequence"/>
</dbReference>
<dbReference type="RefSeq" id="WP_342675503.1">
    <property type="nucleotide sequence ID" value="NZ_JBCGCU010000001.1"/>
</dbReference>
<evidence type="ECO:0000313" key="1">
    <source>
        <dbReference type="EMBL" id="MEM0513955.1"/>
    </source>
</evidence>
<dbReference type="InterPro" id="IPR008886">
    <property type="entry name" value="UPF0227/Esterase_YqiA"/>
</dbReference>
<gene>
    <name evidence="1" type="ORF">WCN91_00640</name>
</gene>
<dbReference type="GO" id="GO:0016787">
    <property type="term" value="F:hydrolase activity"/>
    <property type="evidence" value="ECO:0007669"/>
    <property type="project" value="UniProtKB-KW"/>
</dbReference>
<proteinExistence type="predicted"/>
<dbReference type="PANTHER" id="PTHR35602:SF3">
    <property type="entry name" value="ESTERASE YQIA"/>
    <property type="match status" value="1"/>
</dbReference>
<protein>
    <submittedName>
        <fullName evidence="1">YqiA/YcfP family alpha/beta fold hydrolase</fullName>
    </submittedName>
</protein>
<comment type="caution">
    <text evidence="1">The sequence shown here is derived from an EMBL/GenBank/DDBJ whole genome shotgun (WGS) entry which is preliminary data.</text>
</comment>
<name>A0ABU9MS04_9GAMM</name>
<sequence length="189" mass="21441">MASKLIYIHGFNSSELSQKAVQLGEYLSAWPGQYLVPRLSHDPKTAIAQLEQHLDQDTALIGSSLGGFYATYLSQTHGLPAVVVNPAVHPARLFSEYLGPQYNPYQDYHYQLDKTHLQALDELYLEQLTSPELLFLLQQQGDEVLPYRQAVDYYQACQQVVEPGGEHRFVGFERYFGAITRFLNITLTT</sequence>
<keyword evidence="1" id="KW-0378">Hydrolase</keyword>
<dbReference type="PANTHER" id="PTHR35602">
    <property type="entry name" value="ESTERASE YQIA-RELATED"/>
    <property type="match status" value="1"/>
</dbReference>
<dbReference type="InterPro" id="IPR029058">
    <property type="entry name" value="AB_hydrolase_fold"/>
</dbReference>
<reference evidence="1 2" key="1">
    <citation type="submission" date="2024-03" db="EMBL/GenBank/DDBJ databases">
        <title>Pseudoalteromonas qingdaonensis sp. nov., isolated from the intestines of marine benthic organisms.</title>
        <authorList>
            <person name="Lin X."/>
            <person name="Fang S."/>
            <person name="Hu X."/>
        </authorList>
    </citation>
    <scope>NUCLEOTIDE SEQUENCE [LARGE SCALE GENOMIC DNA]</scope>
    <source>
        <strain evidence="1 2">YIC-827</strain>
    </source>
</reference>
<organism evidence="1 2">
    <name type="scientific">Pseudoalteromonas qingdaonensis</name>
    <dbReference type="NCBI Taxonomy" id="3131913"/>
    <lineage>
        <taxon>Bacteria</taxon>
        <taxon>Pseudomonadati</taxon>
        <taxon>Pseudomonadota</taxon>
        <taxon>Gammaproteobacteria</taxon>
        <taxon>Alteromonadales</taxon>
        <taxon>Pseudoalteromonadaceae</taxon>
        <taxon>Pseudoalteromonas</taxon>
    </lineage>
</organism>
<evidence type="ECO:0000313" key="2">
    <source>
        <dbReference type="Proteomes" id="UP001447008"/>
    </source>
</evidence>
<keyword evidence="2" id="KW-1185">Reference proteome</keyword>
<dbReference type="EMBL" id="JBCGCU010000001">
    <property type="protein sequence ID" value="MEM0513955.1"/>
    <property type="molecule type" value="Genomic_DNA"/>
</dbReference>
<dbReference type="Pfam" id="PF05728">
    <property type="entry name" value="UPF0227"/>
    <property type="match status" value="1"/>
</dbReference>
<dbReference type="SUPFAM" id="SSF53474">
    <property type="entry name" value="alpha/beta-Hydrolases"/>
    <property type="match status" value="1"/>
</dbReference>
<accession>A0ABU9MS04</accession>
<dbReference type="Gene3D" id="3.40.50.1820">
    <property type="entry name" value="alpha/beta hydrolase"/>
    <property type="match status" value="1"/>
</dbReference>